<evidence type="ECO:0000313" key="2">
    <source>
        <dbReference type="EMBL" id="RKE96056.1"/>
    </source>
</evidence>
<dbReference type="Proteomes" id="UP000284407">
    <property type="component" value="Unassembled WGS sequence"/>
</dbReference>
<dbReference type="Pfam" id="PF08666">
    <property type="entry name" value="SAF"/>
    <property type="match status" value="1"/>
</dbReference>
<accession>A0A420DP50</accession>
<comment type="caution">
    <text evidence="2">The sequence shown here is derived from an EMBL/GenBank/DDBJ whole genome shotgun (WGS) entry which is preliminary data.</text>
</comment>
<protein>
    <submittedName>
        <fullName evidence="2">Pilus assembly protein CpaB</fullName>
    </submittedName>
</protein>
<reference evidence="2 3" key="1">
    <citation type="submission" date="2018-09" db="EMBL/GenBank/DDBJ databases">
        <title>Genomic Encyclopedia of Archaeal and Bacterial Type Strains, Phase II (KMG-II): from individual species to whole genera.</title>
        <authorList>
            <person name="Goeker M."/>
        </authorList>
    </citation>
    <scope>NUCLEOTIDE SEQUENCE [LARGE SCALE GENOMIC DNA]</scope>
    <source>
        <strain evidence="2 3">DSM 11458</strain>
    </source>
</reference>
<keyword evidence="3" id="KW-1185">Reference proteome</keyword>
<dbReference type="CDD" id="cd11614">
    <property type="entry name" value="SAF_CpaB_FlgA_like"/>
    <property type="match status" value="1"/>
</dbReference>
<evidence type="ECO:0000259" key="1">
    <source>
        <dbReference type="SMART" id="SM00858"/>
    </source>
</evidence>
<dbReference type="InterPro" id="IPR017592">
    <property type="entry name" value="Pilus_assmbl_Flp-typ_CpaB"/>
</dbReference>
<name>A0A420DP50_9RHOB</name>
<dbReference type="InterPro" id="IPR013974">
    <property type="entry name" value="SAF"/>
</dbReference>
<feature type="domain" description="SAF" evidence="1">
    <location>
        <begin position="48"/>
        <end position="116"/>
    </location>
</feature>
<dbReference type="AlphaFoldDB" id="A0A420DP50"/>
<dbReference type="STRING" id="1443111.Z949_2584"/>
<dbReference type="OrthoDB" id="163768at2"/>
<dbReference type="InterPro" id="IPR031571">
    <property type="entry name" value="RcpC_dom"/>
</dbReference>
<gene>
    <name evidence="2" type="ORF">C8N30_0607</name>
</gene>
<dbReference type="SMART" id="SM00858">
    <property type="entry name" value="SAF"/>
    <property type="match status" value="1"/>
</dbReference>
<evidence type="ECO:0000313" key="3">
    <source>
        <dbReference type="Proteomes" id="UP000284407"/>
    </source>
</evidence>
<organism evidence="2 3">
    <name type="scientific">Sulfitobacter guttiformis</name>
    <dbReference type="NCBI Taxonomy" id="74349"/>
    <lineage>
        <taxon>Bacteria</taxon>
        <taxon>Pseudomonadati</taxon>
        <taxon>Pseudomonadota</taxon>
        <taxon>Alphaproteobacteria</taxon>
        <taxon>Rhodobacterales</taxon>
        <taxon>Roseobacteraceae</taxon>
        <taxon>Sulfitobacter</taxon>
    </lineage>
</organism>
<sequence>MRMIFGLVLLIGIALAGGAVYLAKGQIGQYKTAIARAEAAKAQIVPTQPVFVVTRALKYGEKLSKEDVRAVDFPVAATPEGYFADLATIFPENTDAQRVVLRPIEKDEVLLAVKVTKPGEDAGLTSRLEKGMRAFAIKVDVSSGVSGFLRPGDRVDIYWTGSVGNGGMARIEVTKLIESSIPLIAVDQRSGELEGAQIARTVTVAVDPTQVAALAQAQSTGRLALSLVGVGDDVTVASNIEVNQQDLLGIEAAVQAPEVAQERVCTIRTRRGAEVVSIPIPCTN</sequence>
<dbReference type="NCBIfam" id="TIGR03177">
    <property type="entry name" value="pilus_cpaB"/>
    <property type="match status" value="1"/>
</dbReference>
<proteinExistence type="predicted"/>
<dbReference type="EMBL" id="RAQK01000001">
    <property type="protein sequence ID" value="RKE96056.1"/>
    <property type="molecule type" value="Genomic_DNA"/>
</dbReference>
<dbReference type="RefSeq" id="WP_025063008.1">
    <property type="nucleotide sequence ID" value="NZ_RAQK01000001.1"/>
</dbReference>
<dbReference type="Pfam" id="PF16976">
    <property type="entry name" value="RcpC"/>
    <property type="match status" value="1"/>
</dbReference>